<gene>
    <name evidence="2" type="ORF">CYCCA115_LOCUS21929</name>
</gene>
<accession>A0AAD2G8M0</accession>
<dbReference type="SUPFAM" id="SSF48452">
    <property type="entry name" value="TPR-like"/>
    <property type="match status" value="1"/>
</dbReference>
<dbReference type="Pfam" id="PF13374">
    <property type="entry name" value="TPR_10"/>
    <property type="match status" value="1"/>
</dbReference>
<name>A0AAD2G8M0_9STRA</name>
<evidence type="ECO:0008006" key="4">
    <source>
        <dbReference type="Google" id="ProtNLM"/>
    </source>
</evidence>
<evidence type="ECO:0000313" key="3">
    <source>
        <dbReference type="Proteomes" id="UP001295423"/>
    </source>
</evidence>
<proteinExistence type="predicted"/>
<dbReference type="AlphaFoldDB" id="A0AAD2G8M0"/>
<feature type="region of interest" description="Disordered" evidence="1">
    <location>
        <begin position="130"/>
        <end position="164"/>
    </location>
</feature>
<dbReference type="EMBL" id="CAKOGP040002280">
    <property type="protein sequence ID" value="CAJ1966345.1"/>
    <property type="molecule type" value="Genomic_DNA"/>
</dbReference>
<sequence>MTMYHYHKSSADPKVSDEMKESRDCYCDGRDKYTAGDYQAAYDSFQKAVQMQEVLFGKYHEDTVKSYWWLGKAACQTQTEPQEALKAFQRATRTGEVALGKTLYLEMCQDIEETLALSGWAKVHAFKKSSSSPTLLGGSSRSLRLNGSGGSNHNHNSSSLSLKSLNGSGSLRNLKTSKKKLMKVLQDIIGHEQEGDRYFKQGRYTKANHYYGKALALQDETMGTDSLDGADIRCKLAFSMLKDSSATKQQAAQTLQLAYECYMNKVGENHPATYGVAAKMKTIVA</sequence>
<dbReference type="InterPro" id="IPR011990">
    <property type="entry name" value="TPR-like_helical_dom_sf"/>
</dbReference>
<reference evidence="2" key="1">
    <citation type="submission" date="2023-08" db="EMBL/GenBank/DDBJ databases">
        <authorList>
            <person name="Audoor S."/>
            <person name="Bilcke G."/>
        </authorList>
    </citation>
    <scope>NUCLEOTIDE SEQUENCE</scope>
</reference>
<evidence type="ECO:0000256" key="1">
    <source>
        <dbReference type="SAM" id="MobiDB-lite"/>
    </source>
</evidence>
<evidence type="ECO:0000313" key="2">
    <source>
        <dbReference type="EMBL" id="CAJ1966345.1"/>
    </source>
</evidence>
<protein>
    <recommendedName>
        <fullName evidence="4">Kinesin light chain</fullName>
    </recommendedName>
</protein>
<dbReference type="Gene3D" id="1.25.40.10">
    <property type="entry name" value="Tetratricopeptide repeat domain"/>
    <property type="match status" value="2"/>
</dbReference>
<comment type="caution">
    <text evidence="2">The sequence shown here is derived from an EMBL/GenBank/DDBJ whole genome shotgun (WGS) entry which is preliminary data.</text>
</comment>
<dbReference type="Pfam" id="PF13424">
    <property type="entry name" value="TPR_12"/>
    <property type="match status" value="1"/>
</dbReference>
<keyword evidence="3" id="KW-1185">Reference proteome</keyword>
<dbReference type="Proteomes" id="UP001295423">
    <property type="component" value="Unassembled WGS sequence"/>
</dbReference>
<organism evidence="2 3">
    <name type="scientific">Cylindrotheca closterium</name>
    <dbReference type="NCBI Taxonomy" id="2856"/>
    <lineage>
        <taxon>Eukaryota</taxon>
        <taxon>Sar</taxon>
        <taxon>Stramenopiles</taxon>
        <taxon>Ochrophyta</taxon>
        <taxon>Bacillariophyta</taxon>
        <taxon>Bacillariophyceae</taxon>
        <taxon>Bacillariophycidae</taxon>
        <taxon>Bacillariales</taxon>
        <taxon>Bacillariaceae</taxon>
        <taxon>Cylindrotheca</taxon>
    </lineage>
</organism>